<evidence type="ECO:0000256" key="1">
    <source>
        <dbReference type="SAM" id="MobiDB-lite"/>
    </source>
</evidence>
<dbReference type="AlphaFoldDB" id="A0A6J4I5Y2"/>
<dbReference type="InterPro" id="IPR012349">
    <property type="entry name" value="Split_barrel_FMN-bd"/>
</dbReference>
<proteinExistence type="predicted"/>
<dbReference type="Pfam" id="PF01243">
    <property type="entry name" value="PNPOx_N"/>
    <property type="match status" value="1"/>
</dbReference>
<dbReference type="PANTHER" id="PTHR42815">
    <property type="entry name" value="FAD-BINDING, PUTATIVE (AFU_ORTHOLOGUE AFUA_6G07600)-RELATED"/>
    <property type="match status" value="1"/>
</dbReference>
<evidence type="ECO:0000313" key="3">
    <source>
        <dbReference type="EMBL" id="CAA9243544.1"/>
    </source>
</evidence>
<dbReference type="PANTHER" id="PTHR42815:SF2">
    <property type="entry name" value="FAD-BINDING, PUTATIVE (AFU_ORTHOLOGUE AFUA_6G07600)-RELATED"/>
    <property type="match status" value="1"/>
</dbReference>
<dbReference type="InterPro" id="IPR011576">
    <property type="entry name" value="Pyridox_Oxase_N"/>
</dbReference>
<accession>A0A6J4I5Y2</accession>
<dbReference type="RefSeq" id="WP_294567685.1">
    <property type="nucleotide sequence ID" value="NZ_CADCTE010000101.1"/>
</dbReference>
<protein>
    <submittedName>
        <fullName evidence="3">Probable iron-sulfur binding protein YPO1417</fullName>
    </submittedName>
</protein>
<evidence type="ECO:0000259" key="2">
    <source>
        <dbReference type="Pfam" id="PF01243"/>
    </source>
</evidence>
<sequence length="288" mass="30547">MRTAALPSTGFHPGELAVQHRAGVAPLARRLEGMLEPGGISGGMAAFLAGQRFAVLTGRDPGGSLWSSALLADPGFLRADASGNTLHLGAVPRPGDPLAQIPAGQEIGVLIIDLARRRRIRVNGYLSATSRSGLEVAVEQAYGNCPQYIFPPAAADGRRSEARTEYPGPLLAPAHQAWVTRTQTMFLGTTHPTRGLDSSHRGGPPGFIHLQGERLWWPDFPGNNMFNSIGNITVDPAAALLFVDFSTGATLQMTGTAEPDWPPTPQPGVPDSTERGVWFSPHTIVEAP</sequence>
<gene>
    <name evidence="3" type="ORF">AVDCRST_MAG83-2105</name>
</gene>
<dbReference type="SUPFAM" id="SSF50475">
    <property type="entry name" value="FMN-binding split barrel"/>
    <property type="match status" value="1"/>
</dbReference>
<organism evidence="3">
    <name type="scientific">uncultured Arthrobacter sp</name>
    <dbReference type="NCBI Taxonomy" id="114050"/>
    <lineage>
        <taxon>Bacteria</taxon>
        <taxon>Bacillati</taxon>
        <taxon>Actinomycetota</taxon>
        <taxon>Actinomycetes</taxon>
        <taxon>Micrococcales</taxon>
        <taxon>Micrococcaceae</taxon>
        <taxon>Arthrobacter</taxon>
        <taxon>environmental samples</taxon>
    </lineage>
</organism>
<reference evidence="3" key="1">
    <citation type="submission" date="2020-02" db="EMBL/GenBank/DDBJ databases">
        <authorList>
            <person name="Meier V. D."/>
        </authorList>
    </citation>
    <scope>NUCLEOTIDE SEQUENCE</scope>
    <source>
        <strain evidence="3">AVDCRST_MAG83</strain>
    </source>
</reference>
<feature type="region of interest" description="Disordered" evidence="1">
    <location>
        <begin position="256"/>
        <end position="276"/>
    </location>
</feature>
<feature type="domain" description="Pyridoxamine 5'-phosphate oxidase N-terminal" evidence="2">
    <location>
        <begin position="172"/>
        <end position="259"/>
    </location>
</feature>
<dbReference type="EMBL" id="CADCTE010000101">
    <property type="protein sequence ID" value="CAA9243544.1"/>
    <property type="molecule type" value="Genomic_DNA"/>
</dbReference>
<dbReference type="Gene3D" id="2.30.110.10">
    <property type="entry name" value="Electron Transport, Fmn-binding Protein, Chain A"/>
    <property type="match status" value="1"/>
</dbReference>
<name>A0A6J4I5Y2_9MICC</name>